<organism evidence="3 4">
    <name type="scientific">Paractinoplanes rishiriensis</name>
    <dbReference type="NCBI Taxonomy" id="1050105"/>
    <lineage>
        <taxon>Bacteria</taxon>
        <taxon>Bacillati</taxon>
        <taxon>Actinomycetota</taxon>
        <taxon>Actinomycetes</taxon>
        <taxon>Micromonosporales</taxon>
        <taxon>Micromonosporaceae</taxon>
        <taxon>Paractinoplanes</taxon>
    </lineage>
</organism>
<comment type="similarity">
    <text evidence="1">Belongs to the ROK (NagC/XylR) family.</text>
</comment>
<accession>A0A919K986</accession>
<dbReference type="Gene3D" id="3.30.420.40">
    <property type="match status" value="2"/>
</dbReference>
<dbReference type="GO" id="GO:0003700">
    <property type="term" value="F:DNA-binding transcription factor activity"/>
    <property type="evidence" value="ECO:0007669"/>
    <property type="project" value="InterPro"/>
</dbReference>
<dbReference type="SUPFAM" id="SSF46785">
    <property type="entry name" value="Winged helix' DNA-binding domain"/>
    <property type="match status" value="1"/>
</dbReference>
<dbReference type="Pfam" id="PF12802">
    <property type="entry name" value="MarR_2"/>
    <property type="match status" value="1"/>
</dbReference>
<feature type="domain" description="HTH marR-type" evidence="2">
    <location>
        <begin position="31"/>
        <end position="77"/>
    </location>
</feature>
<dbReference type="InterPro" id="IPR000835">
    <property type="entry name" value="HTH_MarR-typ"/>
</dbReference>
<evidence type="ECO:0000313" key="4">
    <source>
        <dbReference type="Proteomes" id="UP000636960"/>
    </source>
</evidence>
<dbReference type="PANTHER" id="PTHR18964">
    <property type="entry name" value="ROK (REPRESSOR, ORF, KINASE) FAMILY"/>
    <property type="match status" value="1"/>
</dbReference>
<dbReference type="Proteomes" id="UP000636960">
    <property type="component" value="Unassembled WGS sequence"/>
</dbReference>
<dbReference type="EMBL" id="BOMV01000097">
    <property type="protein sequence ID" value="GIF01038.1"/>
    <property type="molecule type" value="Genomic_DNA"/>
</dbReference>
<dbReference type="RefSeq" id="WP_203789434.1">
    <property type="nucleotide sequence ID" value="NZ_BOMV01000097.1"/>
</dbReference>
<dbReference type="Pfam" id="PF00480">
    <property type="entry name" value="ROK"/>
    <property type="match status" value="1"/>
</dbReference>
<protein>
    <submittedName>
        <fullName evidence="3">Xylose repressor</fullName>
    </submittedName>
</protein>
<dbReference type="InterPro" id="IPR043129">
    <property type="entry name" value="ATPase_NBD"/>
</dbReference>
<dbReference type="InterPro" id="IPR000600">
    <property type="entry name" value="ROK"/>
</dbReference>
<reference evidence="3" key="1">
    <citation type="submission" date="2021-01" db="EMBL/GenBank/DDBJ databases">
        <title>Whole genome shotgun sequence of Actinoplanes rishiriensis NBRC 108556.</title>
        <authorList>
            <person name="Komaki H."/>
            <person name="Tamura T."/>
        </authorList>
    </citation>
    <scope>NUCLEOTIDE SEQUENCE</scope>
    <source>
        <strain evidence="3">NBRC 108556</strain>
    </source>
</reference>
<dbReference type="InterPro" id="IPR036390">
    <property type="entry name" value="WH_DNA-bd_sf"/>
</dbReference>
<evidence type="ECO:0000259" key="2">
    <source>
        <dbReference type="Pfam" id="PF12802"/>
    </source>
</evidence>
<proteinExistence type="inferred from homology"/>
<sequence length="412" mass="42860">MSRLGEYPARNGPPPERATTADVRAANLGVVLRHVRGAAPCSRADIVASTGLNKATVSSLVTELIRRGLLRETTSVGGRIGRPVTMLVPDGQVYATVGIAVGADQLTAVAVDLSGVVLLSWRRSFAEYAQSTGRAVAVITALAQRVASAVGNRGRQVLGLTVGVPGLIDPDGTILRSPGLGWHDIDLRGRLETALRKPGYPITVENEANLAVLAEQRYGPYAEVANLVYLTGGTGIDASVVVDGRPLRGSRGYGPQIAHLPLTEDGPDCECGRRGCLEAVAGVPALIRRALPVANEDLSRADLLPYAQEILRRAEAKDVATLDALDETGRWLGGGVSLLAHLADPELIIMGGHFAPLTPWLSPAIQTGLAESAGPVPVGGCRIAPATLGTESAALGAAARVFDHLESGRLPA</sequence>
<dbReference type="CDD" id="cd24076">
    <property type="entry name" value="ASKHA_ATPase_ROK_BsXylR-like"/>
    <property type="match status" value="1"/>
</dbReference>
<evidence type="ECO:0000313" key="3">
    <source>
        <dbReference type="EMBL" id="GIF01038.1"/>
    </source>
</evidence>
<dbReference type="SUPFAM" id="SSF53067">
    <property type="entry name" value="Actin-like ATPase domain"/>
    <property type="match status" value="1"/>
</dbReference>
<gene>
    <name evidence="3" type="ORF">Ari01nite_85020</name>
</gene>
<keyword evidence="4" id="KW-1185">Reference proteome</keyword>
<name>A0A919K986_9ACTN</name>
<comment type="caution">
    <text evidence="3">The sequence shown here is derived from an EMBL/GenBank/DDBJ whole genome shotgun (WGS) entry which is preliminary data.</text>
</comment>
<dbReference type="Gene3D" id="1.10.10.10">
    <property type="entry name" value="Winged helix-like DNA-binding domain superfamily/Winged helix DNA-binding domain"/>
    <property type="match status" value="1"/>
</dbReference>
<evidence type="ECO:0000256" key="1">
    <source>
        <dbReference type="ARBA" id="ARBA00006479"/>
    </source>
</evidence>
<dbReference type="AlphaFoldDB" id="A0A919K986"/>
<dbReference type="InterPro" id="IPR036388">
    <property type="entry name" value="WH-like_DNA-bd_sf"/>
</dbReference>
<dbReference type="PANTHER" id="PTHR18964:SF149">
    <property type="entry name" value="BIFUNCTIONAL UDP-N-ACETYLGLUCOSAMINE 2-EPIMERASE_N-ACETYLMANNOSAMINE KINASE"/>
    <property type="match status" value="1"/>
</dbReference>